<dbReference type="Proteomes" id="UP000707731">
    <property type="component" value="Unassembled WGS sequence"/>
</dbReference>
<evidence type="ECO:0000256" key="1">
    <source>
        <dbReference type="ARBA" id="ARBA00023172"/>
    </source>
</evidence>
<accession>A0ABS0D4G8</accession>
<dbReference type="EMBL" id="JADLQN010000001">
    <property type="protein sequence ID" value="MBF6353371.1"/>
    <property type="molecule type" value="Genomic_DNA"/>
</dbReference>
<proteinExistence type="predicted"/>
<dbReference type="Gene3D" id="1.10.443.10">
    <property type="entry name" value="Intergrase catalytic core"/>
    <property type="match status" value="1"/>
</dbReference>
<dbReference type="RefSeq" id="WP_195000293.1">
    <property type="nucleotide sequence ID" value="NZ_JADLQN010000001.1"/>
</dbReference>
<dbReference type="PROSITE" id="PS51898">
    <property type="entry name" value="TYR_RECOMBINASE"/>
    <property type="match status" value="1"/>
</dbReference>
<gene>
    <name evidence="3" type="ORF">IU449_02225</name>
</gene>
<protein>
    <submittedName>
        <fullName evidence="3">Tyrosine-type recombinase/integrase</fullName>
    </submittedName>
</protein>
<dbReference type="InterPro" id="IPR013762">
    <property type="entry name" value="Integrase-like_cat_sf"/>
</dbReference>
<dbReference type="InterPro" id="IPR002104">
    <property type="entry name" value="Integrase_catalytic"/>
</dbReference>
<name>A0ABS0D4G8_9NOCA</name>
<evidence type="ECO:0000313" key="4">
    <source>
        <dbReference type="Proteomes" id="UP000707731"/>
    </source>
</evidence>
<keyword evidence="1" id="KW-0233">DNA recombination</keyword>
<sequence>MFEQRYMDFTKLAYEFAARPSEALAVRFDDVDFDTHEMTVSGTIIDTELRVRQLKEVVEQYRLPHDEIVLPRGWPNYDDDDVVGVAYRQPFTKTARSMRTIKVGPDCMAMLRRRKLAAAPGHRLVIPSRTGRVVRSEQMSKTWAAIVKGRDLEWSTVKTLRSTRATRVAEKYGLPAARLILGHEVDSAVTARHYVPETRHVVDLADAR</sequence>
<keyword evidence="4" id="KW-1185">Reference proteome</keyword>
<comment type="caution">
    <text evidence="3">The sequence shown here is derived from an EMBL/GenBank/DDBJ whole genome shotgun (WGS) entry which is preliminary data.</text>
</comment>
<evidence type="ECO:0000259" key="2">
    <source>
        <dbReference type="PROSITE" id="PS51898"/>
    </source>
</evidence>
<dbReference type="SUPFAM" id="SSF56349">
    <property type="entry name" value="DNA breaking-rejoining enzymes"/>
    <property type="match status" value="1"/>
</dbReference>
<organism evidence="3 4">
    <name type="scientific">Nocardia higoensis</name>
    <dbReference type="NCBI Taxonomy" id="228599"/>
    <lineage>
        <taxon>Bacteria</taxon>
        <taxon>Bacillati</taxon>
        <taxon>Actinomycetota</taxon>
        <taxon>Actinomycetes</taxon>
        <taxon>Mycobacteriales</taxon>
        <taxon>Nocardiaceae</taxon>
        <taxon>Nocardia</taxon>
    </lineage>
</organism>
<evidence type="ECO:0000313" key="3">
    <source>
        <dbReference type="EMBL" id="MBF6353371.1"/>
    </source>
</evidence>
<feature type="domain" description="Tyr recombinase" evidence="2">
    <location>
        <begin position="1"/>
        <end position="208"/>
    </location>
</feature>
<dbReference type="InterPro" id="IPR011010">
    <property type="entry name" value="DNA_brk_join_enz"/>
</dbReference>
<reference evidence="3 4" key="1">
    <citation type="submission" date="2020-10" db="EMBL/GenBank/DDBJ databases">
        <title>Identification of Nocardia species via Next-generation sequencing and recognition of intraspecies genetic diversity.</title>
        <authorList>
            <person name="Li P."/>
            <person name="Li P."/>
            <person name="Lu B."/>
        </authorList>
    </citation>
    <scope>NUCLEOTIDE SEQUENCE [LARGE SCALE GENOMIC DNA]</scope>
    <source>
        <strain evidence="3 4">BJ06-0143</strain>
    </source>
</reference>